<dbReference type="InterPro" id="IPR002575">
    <property type="entry name" value="Aminoglycoside_PTrfase"/>
</dbReference>
<accession>A0AAD1HKZ0</accession>
<reference evidence="2 3" key="1">
    <citation type="journal article" date="2019" name="Emerg. Microbes Infect.">
        <title>Comprehensive subspecies identification of 175 nontuberculous mycobacteria species based on 7547 genomic profiles.</title>
        <authorList>
            <person name="Matsumoto Y."/>
            <person name="Kinjo T."/>
            <person name="Motooka D."/>
            <person name="Nabeya D."/>
            <person name="Jung N."/>
            <person name="Uechi K."/>
            <person name="Horii T."/>
            <person name="Iida T."/>
            <person name="Fujita J."/>
            <person name="Nakamura S."/>
        </authorList>
    </citation>
    <scope>NUCLEOTIDE SEQUENCE [LARGE SCALE GENOMIC DNA]</scope>
    <source>
        <strain evidence="2 3">JCM 6376</strain>
    </source>
</reference>
<evidence type="ECO:0000259" key="1">
    <source>
        <dbReference type="SMART" id="SM00587"/>
    </source>
</evidence>
<evidence type="ECO:0000313" key="3">
    <source>
        <dbReference type="Proteomes" id="UP000467327"/>
    </source>
</evidence>
<name>A0AAD1HKZ0_9MYCO</name>
<dbReference type="SUPFAM" id="SSF56112">
    <property type="entry name" value="Protein kinase-like (PK-like)"/>
    <property type="match status" value="1"/>
</dbReference>
<dbReference type="KEGG" id="maic:MAIC_14270"/>
<gene>
    <name evidence="2" type="ORF">MAIC_14270</name>
</gene>
<dbReference type="Pfam" id="PF01636">
    <property type="entry name" value="APH"/>
    <property type="match status" value="1"/>
</dbReference>
<keyword evidence="3" id="KW-1185">Reference proteome</keyword>
<dbReference type="EMBL" id="AP022561">
    <property type="protein sequence ID" value="BBX06624.1"/>
    <property type="molecule type" value="Genomic_DNA"/>
</dbReference>
<dbReference type="AlphaFoldDB" id="A0AAD1HKZ0"/>
<dbReference type="InterPro" id="IPR015897">
    <property type="entry name" value="CHK_kinase-like"/>
</dbReference>
<organism evidence="2 3">
    <name type="scientific">Mycolicibacterium aichiense</name>
    <dbReference type="NCBI Taxonomy" id="1799"/>
    <lineage>
        <taxon>Bacteria</taxon>
        <taxon>Bacillati</taxon>
        <taxon>Actinomycetota</taxon>
        <taxon>Actinomycetes</taxon>
        <taxon>Mycobacteriales</taxon>
        <taxon>Mycobacteriaceae</taxon>
        <taxon>Mycolicibacterium</taxon>
    </lineage>
</organism>
<evidence type="ECO:0000313" key="2">
    <source>
        <dbReference type="EMBL" id="BBX06624.1"/>
    </source>
</evidence>
<dbReference type="SMART" id="SM00587">
    <property type="entry name" value="CHK"/>
    <property type="match status" value="1"/>
</dbReference>
<dbReference type="PANTHER" id="PTHR11012">
    <property type="entry name" value="PROTEIN KINASE-LIKE DOMAIN-CONTAINING"/>
    <property type="match status" value="1"/>
</dbReference>
<dbReference type="InterPro" id="IPR011009">
    <property type="entry name" value="Kinase-like_dom_sf"/>
</dbReference>
<proteinExistence type="predicted"/>
<dbReference type="Gene3D" id="3.90.1200.10">
    <property type="match status" value="1"/>
</dbReference>
<dbReference type="PANTHER" id="PTHR11012:SF30">
    <property type="entry name" value="PROTEIN KINASE-LIKE DOMAIN-CONTAINING"/>
    <property type="match status" value="1"/>
</dbReference>
<sequence>MRYLSDYYDTFRVVIVQTSRTRGVPADMSSPALSVPADFAEVSPSWMTDALAAHYPGATVSDVAIDLRDDGTNRRARLRLCYSEGTGPTTVFVKAADPDHKELIRMTSGMFHEPRLFSSGVALPLEHPVVYAALIDEDAYDFCLVMEDLTARGADPRDSLRPLTFEEARSGMRGLGRLHGRYWGDRVLQEPALGWLEPFEPFDGLQYAPLPSALEQLDDSTPPEVLSLSIDQLVEGVWKPYIRTLTTSPQTLLHGDPHIGNTYVTPDGEVGFLDWQVARRGNWSLDVGYFLQGALTVEDRREHERALLEEYRDALGLPADELPTSAEVWLRYRASVAHGLALWLATASSGGGLWQRLEVAVALAQRYANAYGDLDTPSAIAEIAS</sequence>
<feature type="domain" description="CHK kinase-like" evidence="1">
    <location>
        <begin position="144"/>
        <end position="321"/>
    </location>
</feature>
<protein>
    <submittedName>
        <fullName evidence="2">Aminoglycoside phosphotransferase</fullName>
    </submittedName>
</protein>
<dbReference type="Proteomes" id="UP000467327">
    <property type="component" value="Chromosome"/>
</dbReference>